<keyword evidence="3" id="KW-0762">Sugar transport</keyword>
<sequence>MKKTLQWLVIVSMVGLLGGIGLVVLKQPTPEKKEQIDIGVVLYNAQDPFIKKTVEYLETYIREIHAETDLAFNLTYKDSTHDQSLQNEQISKLIEEGYDLLIVNTVEREDASLIIDKAQNVNVPVIFFNREPVPQDIARWDKLAYVGSKAEEAGKLQGELLADALDAELEVDLNQDGKIQYVMLEGEYGHQDAILRTYHCIRTLEQRGYRMENLATDTAMWQRDTAKAKMEEWYTNLGDQIEVVMANNDEMALGAIECLKEKGYFEGDKTIPVLGVDGLDEAVKAMEEGTLLGTVLNDSKEQAKCMLYKIFELLELPMDETLMPITEKENQYFWVKHVPLKKHTLEDKK</sequence>
<gene>
    <name evidence="12" type="ORF">PBV87_09655</name>
</gene>
<keyword evidence="6" id="KW-0574">Periplasm</keyword>
<dbReference type="InterPro" id="IPR044085">
    <property type="entry name" value="MglB-like_PBP1"/>
</dbReference>
<dbReference type="SUPFAM" id="SSF53822">
    <property type="entry name" value="Periplasmic binding protein-like I"/>
    <property type="match status" value="1"/>
</dbReference>
<keyword evidence="13" id="KW-1185">Reference proteome</keyword>
<dbReference type="CDD" id="cd01539">
    <property type="entry name" value="PBP1_GGBP"/>
    <property type="match status" value="1"/>
</dbReference>
<evidence type="ECO:0000256" key="9">
    <source>
        <dbReference type="ARBA" id="ARBA00034344"/>
    </source>
</evidence>
<keyword evidence="7" id="KW-0106">Calcium</keyword>
<dbReference type="PANTHER" id="PTHR30036">
    <property type="entry name" value="D-XYLOSE-BINDING PERIPLASMIC PROTEIN"/>
    <property type="match status" value="1"/>
</dbReference>
<reference evidence="12" key="1">
    <citation type="journal article" date="2023" name="Int. J. Syst. Evol. Microbiol.">
        <title>&lt;i&gt;Holtiella tumoricola&lt;/i&gt; gen. nov. sp. nov., isolated from a human clinical sample.</title>
        <authorList>
            <person name="Allen-Vercoe E."/>
            <person name="Daigneault M.C."/>
            <person name="Vancuren S.J."/>
            <person name="Cochrane K."/>
            <person name="O'Neal L.L."/>
            <person name="Sankaranarayanan K."/>
            <person name="Lawson P.A."/>
        </authorList>
    </citation>
    <scope>NUCLEOTIDE SEQUENCE</scope>
    <source>
        <strain evidence="12">CC70A</strain>
    </source>
</reference>
<evidence type="ECO:0000256" key="8">
    <source>
        <dbReference type="ARBA" id="ARBA00034323"/>
    </source>
</evidence>
<accession>A0AA42DMU9</accession>
<dbReference type="InterPro" id="IPR028082">
    <property type="entry name" value="Peripla_BP_I"/>
</dbReference>
<dbReference type="GO" id="GO:0046872">
    <property type="term" value="F:metal ion binding"/>
    <property type="evidence" value="ECO:0007669"/>
    <property type="project" value="UniProtKB-KW"/>
</dbReference>
<evidence type="ECO:0000313" key="13">
    <source>
        <dbReference type="Proteomes" id="UP001169242"/>
    </source>
</evidence>
<feature type="domain" description="Periplasmic binding protein" evidence="11">
    <location>
        <begin position="38"/>
        <end position="314"/>
    </location>
</feature>
<keyword evidence="5" id="KW-0732">Signal</keyword>
<evidence type="ECO:0000256" key="4">
    <source>
        <dbReference type="ARBA" id="ARBA00022723"/>
    </source>
</evidence>
<dbReference type="PANTHER" id="PTHR30036:SF2">
    <property type="entry name" value="D-GALACTOSE_METHYL-GALACTOSIDE BINDING PERIPLASMIC PROTEIN MGLB"/>
    <property type="match status" value="1"/>
</dbReference>
<evidence type="ECO:0000256" key="5">
    <source>
        <dbReference type="ARBA" id="ARBA00022729"/>
    </source>
</evidence>
<proteinExistence type="predicted"/>
<dbReference type="InterPro" id="IPR050555">
    <property type="entry name" value="Bact_Solute-Bind_Prot2"/>
</dbReference>
<comment type="caution">
    <text evidence="12">The sequence shown here is derived from an EMBL/GenBank/DDBJ whole genome shotgun (WGS) entry which is preliminary data.</text>
</comment>
<organism evidence="12 13">
    <name type="scientific">Holtiella tumoricola</name>
    <dbReference type="NCBI Taxonomy" id="3018743"/>
    <lineage>
        <taxon>Bacteria</taxon>
        <taxon>Bacillati</taxon>
        <taxon>Bacillota</taxon>
        <taxon>Clostridia</taxon>
        <taxon>Lachnospirales</taxon>
        <taxon>Cellulosilyticaceae</taxon>
        <taxon>Holtiella</taxon>
    </lineage>
</organism>
<dbReference type="AlphaFoldDB" id="A0AA42DMU9"/>
<dbReference type="GO" id="GO:0030288">
    <property type="term" value="C:outer membrane-bounded periplasmic space"/>
    <property type="evidence" value="ECO:0007669"/>
    <property type="project" value="TreeGrafter"/>
</dbReference>
<protein>
    <recommendedName>
        <fullName evidence="9">D-galactose/methyl-galactoside binding periplasmic protein MglB</fullName>
    </recommendedName>
</protein>
<keyword evidence="10" id="KW-0812">Transmembrane</keyword>
<evidence type="ECO:0000256" key="2">
    <source>
        <dbReference type="ARBA" id="ARBA00022448"/>
    </source>
</evidence>
<comment type="subcellular location">
    <subcellularLocation>
        <location evidence="1">Cell envelope</location>
    </subcellularLocation>
</comment>
<keyword evidence="4" id="KW-0479">Metal-binding</keyword>
<evidence type="ECO:0000256" key="10">
    <source>
        <dbReference type="SAM" id="Phobius"/>
    </source>
</evidence>
<feature type="transmembrane region" description="Helical" evidence="10">
    <location>
        <begin position="6"/>
        <end position="25"/>
    </location>
</feature>
<evidence type="ECO:0000256" key="1">
    <source>
        <dbReference type="ARBA" id="ARBA00004196"/>
    </source>
</evidence>
<evidence type="ECO:0000259" key="11">
    <source>
        <dbReference type="Pfam" id="PF13407"/>
    </source>
</evidence>
<evidence type="ECO:0000313" key="12">
    <source>
        <dbReference type="EMBL" id="MDA3731742.1"/>
    </source>
</evidence>
<dbReference type="GO" id="GO:0030246">
    <property type="term" value="F:carbohydrate binding"/>
    <property type="evidence" value="ECO:0007669"/>
    <property type="project" value="InterPro"/>
</dbReference>
<dbReference type="RefSeq" id="WP_271012085.1">
    <property type="nucleotide sequence ID" value="NZ_JAQIFT010000040.1"/>
</dbReference>
<dbReference type="Proteomes" id="UP001169242">
    <property type="component" value="Unassembled WGS sequence"/>
</dbReference>
<dbReference type="Pfam" id="PF13407">
    <property type="entry name" value="Peripla_BP_4"/>
    <property type="match status" value="1"/>
</dbReference>
<evidence type="ECO:0000256" key="3">
    <source>
        <dbReference type="ARBA" id="ARBA00022597"/>
    </source>
</evidence>
<comment type="subunit">
    <text evidence="8">The ABC transporter complex is composed of one ATP-binding protein (MglA), two transmembrane proteins (MglC) and a solute-binding protein (MglB).</text>
</comment>
<keyword evidence="2" id="KW-0813">Transport</keyword>
<name>A0AA42DMU9_9FIRM</name>
<keyword evidence="10" id="KW-0472">Membrane</keyword>
<dbReference type="InterPro" id="IPR025997">
    <property type="entry name" value="SBP_2_dom"/>
</dbReference>
<keyword evidence="10" id="KW-1133">Transmembrane helix</keyword>
<evidence type="ECO:0000256" key="7">
    <source>
        <dbReference type="ARBA" id="ARBA00022837"/>
    </source>
</evidence>
<dbReference type="EMBL" id="JAQIFT010000040">
    <property type="protein sequence ID" value="MDA3731742.1"/>
    <property type="molecule type" value="Genomic_DNA"/>
</dbReference>
<evidence type="ECO:0000256" key="6">
    <source>
        <dbReference type="ARBA" id="ARBA00022764"/>
    </source>
</evidence>
<dbReference type="Gene3D" id="3.40.50.2300">
    <property type="match status" value="2"/>
</dbReference>